<sequence length="342" mass="37511">MKGLILCAGRGTRMQPFSNTMPKTLLPVANRPLLHYCIEKLNRVGITEIGVVINPQQKSIIEFLDRIQFPSPIEIIKQTRPLGIANAVQKAKAFIGDDPFVLLLGDNLICEELHMLVDASRGHDSAILLSRVENPSDYGIAEIEDGKIHSLVEKPKAPKSDLAVIGAYVFQPTIFDVIAKLKRSARGEYEITDAIQQLISDGYSVSFSVTDKPYSDVGTLERWIVANGWMLNQVHGDQVKIGQNTTVENCTIRGPVLIGENCLLQNVVIGPYVSVQDGVSLRDCEIADSICLEDASICGIGVKIVQSVFGRSTNLQGEGETKKVTFMLGDHSQVTFPIDHKE</sequence>
<dbReference type="PANTHER" id="PTHR42883">
    <property type="entry name" value="GLUCOSE-1-PHOSPHATE THYMIDYLTRANSFERASE"/>
    <property type="match status" value="1"/>
</dbReference>
<dbReference type="RefSeq" id="WP_094236391.1">
    <property type="nucleotide sequence ID" value="NZ_CP022657.1"/>
</dbReference>
<evidence type="ECO:0000313" key="3">
    <source>
        <dbReference type="Proteomes" id="UP000214688"/>
    </source>
</evidence>
<proteinExistence type="predicted"/>
<name>A0A223D0K2_9BACL</name>
<dbReference type="KEGG" id="tab:CIG75_09220"/>
<keyword evidence="3" id="KW-1185">Reference proteome</keyword>
<dbReference type="Proteomes" id="UP000214688">
    <property type="component" value="Chromosome"/>
</dbReference>
<organism evidence="2 3">
    <name type="scientific">Tumebacillus algifaecis</name>
    <dbReference type="NCBI Taxonomy" id="1214604"/>
    <lineage>
        <taxon>Bacteria</taxon>
        <taxon>Bacillati</taxon>
        <taxon>Bacillota</taxon>
        <taxon>Bacilli</taxon>
        <taxon>Bacillales</taxon>
        <taxon>Alicyclobacillaceae</taxon>
        <taxon>Tumebacillus</taxon>
    </lineage>
</organism>
<dbReference type="SUPFAM" id="SSF53448">
    <property type="entry name" value="Nucleotide-diphospho-sugar transferases"/>
    <property type="match status" value="1"/>
</dbReference>
<dbReference type="Pfam" id="PF00483">
    <property type="entry name" value="NTP_transferase"/>
    <property type="match status" value="1"/>
</dbReference>
<dbReference type="AlphaFoldDB" id="A0A223D0K2"/>
<gene>
    <name evidence="2" type="ORF">CIG75_09220</name>
</gene>
<feature type="domain" description="Nucleotidyl transferase" evidence="1">
    <location>
        <begin position="2"/>
        <end position="227"/>
    </location>
</feature>
<dbReference type="EMBL" id="CP022657">
    <property type="protein sequence ID" value="ASS75142.1"/>
    <property type="molecule type" value="Genomic_DNA"/>
</dbReference>
<evidence type="ECO:0000313" key="2">
    <source>
        <dbReference type="EMBL" id="ASS75142.1"/>
    </source>
</evidence>
<dbReference type="NCBIfam" id="TIGR01208">
    <property type="entry name" value="rmlA_long"/>
    <property type="match status" value="1"/>
</dbReference>
<dbReference type="CDD" id="cd04189">
    <property type="entry name" value="G1P_TT_long"/>
    <property type="match status" value="1"/>
</dbReference>
<keyword evidence="2" id="KW-0808">Transferase</keyword>
<dbReference type="Gene3D" id="3.90.550.10">
    <property type="entry name" value="Spore Coat Polysaccharide Biosynthesis Protein SpsA, Chain A"/>
    <property type="match status" value="1"/>
</dbReference>
<reference evidence="2 3" key="1">
    <citation type="journal article" date="2015" name="Int. J. Syst. Evol. Microbiol.">
        <title>Tumebacillus algifaecis sp. nov., isolated from decomposing algal scum.</title>
        <authorList>
            <person name="Wu Y.F."/>
            <person name="Zhang B."/>
            <person name="Xing P."/>
            <person name="Wu Q.L."/>
            <person name="Liu S.J."/>
        </authorList>
    </citation>
    <scope>NUCLEOTIDE SEQUENCE [LARGE SCALE GENOMIC DNA]</scope>
    <source>
        <strain evidence="2 3">THMBR28</strain>
    </source>
</reference>
<accession>A0A223D0K2</accession>
<dbReference type="InterPro" id="IPR029044">
    <property type="entry name" value="Nucleotide-diphossugar_trans"/>
</dbReference>
<dbReference type="InterPro" id="IPR005835">
    <property type="entry name" value="NTP_transferase_dom"/>
</dbReference>
<dbReference type="PANTHER" id="PTHR42883:SF2">
    <property type="entry name" value="THYMIDYLYLTRANSFERASE"/>
    <property type="match status" value="1"/>
</dbReference>
<evidence type="ECO:0000259" key="1">
    <source>
        <dbReference type="Pfam" id="PF00483"/>
    </source>
</evidence>
<dbReference type="OrthoDB" id="9803871at2"/>
<dbReference type="InterPro" id="IPR005908">
    <property type="entry name" value="G1P_thy_trans_l"/>
</dbReference>
<protein>
    <submittedName>
        <fullName evidence="2">Glucose-1-phosphate thymidylyltransferase</fullName>
    </submittedName>
</protein>
<dbReference type="Gene3D" id="2.160.10.10">
    <property type="entry name" value="Hexapeptide repeat proteins"/>
    <property type="match status" value="1"/>
</dbReference>
<dbReference type="GO" id="GO:0016740">
    <property type="term" value="F:transferase activity"/>
    <property type="evidence" value="ECO:0007669"/>
    <property type="project" value="UniProtKB-KW"/>
</dbReference>